<feature type="region of interest" description="Disordered" evidence="5">
    <location>
        <begin position="193"/>
        <end position="214"/>
    </location>
</feature>
<dbReference type="AlphaFoldDB" id="A0A6A5QBJ6"/>
<dbReference type="GO" id="GO:0006351">
    <property type="term" value="P:DNA-templated transcription"/>
    <property type="evidence" value="ECO:0007669"/>
    <property type="project" value="InterPro"/>
</dbReference>
<feature type="domain" description="Zn(2)-C6 fungal-type" evidence="6">
    <location>
        <begin position="51"/>
        <end position="80"/>
    </location>
</feature>
<dbReference type="GO" id="GO:0000435">
    <property type="term" value="P:positive regulation of transcription from RNA polymerase II promoter by galactose"/>
    <property type="evidence" value="ECO:0007669"/>
    <property type="project" value="TreeGrafter"/>
</dbReference>
<dbReference type="InterPro" id="IPR051127">
    <property type="entry name" value="Fungal_SecMet_Regulators"/>
</dbReference>
<evidence type="ECO:0000256" key="3">
    <source>
        <dbReference type="ARBA" id="ARBA00023163"/>
    </source>
</evidence>
<evidence type="ECO:0000256" key="2">
    <source>
        <dbReference type="ARBA" id="ARBA00023015"/>
    </source>
</evidence>
<dbReference type="PROSITE" id="PS50048">
    <property type="entry name" value="ZN2_CY6_FUNGAL_2"/>
    <property type="match status" value="1"/>
</dbReference>
<dbReference type="Pfam" id="PF04082">
    <property type="entry name" value="Fungal_trans"/>
    <property type="match status" value="1"/>
</dbReference>
<dbReference type="InterPro" id="IPR007219">
    <property type="entry name" value="XnlR_reg_dom"/>
</dbReference>
<dbReference type="SMART" id="SM00906">
    <property type="entry name" value="Fungal_trans"/>
    <property type="match status" value="1"/>
</dbReference>
<dbReference type="PROSITE" id="PS00463">
    <property type="entry name" value="ZN2_CY6_FUNGAL_1"/>
    <property type="match status" value="1"/>
</dbReference>
<sequence length="741" mass="82339">MSSTCPNGHDGNNASDTISPPGDSNSSAKRKSEDGRSAQPRAKRNRYISIACNECKRRKIKCNGQTPCQRCGNLNLECQYAPNCCNNFKESDEFKHMSAHLSSLQQQVDDLYNNLSSLRTQVDVQSHNNGSASTGTPFNAGDYQQPPMLPPSARSRTKSLSKYPRFHGPTSSTFNLGVARLSLQTMGITATDDAEDEGRITRDATPTASPPAPAPILPRAPLHADKDPVWNISKHEALRLVNVWHEEIGVMYPILEIDKVLQYTEMLFSFVEAAARSGLMQGTLPGADAIMDDQTSVLKLILAITLVLEGRGKDALGEKLFENVHKVVEKTLSEPVGLPGINFLALTAMYHFTKDDEALAWRVIGLAARHCLELGLHRRETYASLFPDPHEQAAAIRTFWCIYVLDRRWSFGTGMPFALQDTDIDPNLPKPDVSSHESTPYLNCMIAYSVIGSKVWKSAADVASQERTNKEDISFLDFQVLNWHRSIPESLKFIHPESGRNLDPPVRAIHRLQVVLYLRANQMRILIYRPVLHTATTIMENLEFAHVVVKVAKDTIRILTYINQTTDIYRCQQTMFNYFLISALAVLFLAVAHAPAEFSQPSRDEFYMALDLVRVLSSNSYVSKRLWKTIKTLKEMGPRLGLLVRHDDTTDAHSSAAVAMAGLAGHQVDEIELYSNGRSGSNLDTPHGMASDLTTLFEAAGGAFNLNGFGISSSEMPPNGEFAHTFAQENDELARIMRDLF</sequence>
<dbReference type="CDD" id="cd12148">
    <property type="entry name" value="fungal_TF_MHR"/>
    <property type="match status" value="1"/>
</dbReference>
<keyword evidence="8" id="KW-1185">Reference proteome</keyword>
<dbReference type="SMART" id="SM00066">
    <property type="entry name" value="GAL4"/>
    <property type="match status" value="1"/>
</dbReference>
<protein>
    <submittedName>
        <fullName evidence="7">Fungal-specific transcription factor domain-containing protein</fullName>
    </submittedName>
</protein>
<dbReference type="SUPFAM" id="SSF57701">
    <property type="entry name" value="Zn2/Cys6 DNA-binding domain"/>
    <property type="match status" value="1"/>
</dbReference>
<dbReference type="GO" id="GO:0000978">
    <property type="term" value="F:RNA polymerase II cis-regulatory region sequence-specific DNA binding"/>
    <property type="evidence" value="ECO:0007669"/>
    <property type="project" value="TreeGrafter"/>
</dbReference>
<reference evidence="7" key="1">
    <citation type="journal article" date="2020" name="Stud. Mycol.">
        <title>101 Dothideomycetes genomes: a test case for predicting lifestyles and emergence of pathogens.</title>
        <authorList>
            <person name="Haridas S."/>
            <person name="Albert R."/>
            <person name="Binder M."/>
            <person name="Bloem J."/>
            <person name="Labutti K."/>
            <person name="Salamov A."/>
            <person name="Andreopoulos B."/>
            <person name="Baker S."/>
            <person name="Barry K."/>
            <person name="Bills G."/>
            <person name="Bluhm B."/>
            <person name="Cannon C."/>
            <person name="Castanera R."/>
            <person name="Culley D."/>
            <person name="Daum C."/>
            <person name="Ezra D."/>
            <person name="Gonzalez J."/>
            <person name="Henrissat B."/>
            <person name="Kuo A."/>
            <person name="Liang C."/>
            <person name="Lipzen A."/>
            <person name="Lutzoni F."/>
            <person name="Magnuson J."/>
            <person name="Mondo S."/>
            <person name="Nolan M."/>
            <person name="Ohm R."/>
            <person name="Pangilinan J."/>
            <person name="Park H.-J."/>
            <person name="Ramirez L."/>
            <person name="Alfaro M."/>
            <person name="Sun H."/>
            <person name="Tritt A."/>
            <person name="Yoshinaga Y."/>
            <person name="Zwiers L.-H."/>
            <person name="Turgeon B."/>
            <person name="Goodwin S."/>
            <person name="Spatafora J."/>
            <person name="Crous P."/>
            <person name="Grigoriev I."/>
        </authorList>
    </citation>
    <scope>NUCLEOTIDE SEQUENCE</scope>
    <source>
        <strain evidence="7">HMLAC05119</strain>
    </source>
</reference>
<accession>A0A6A5QBJ6</accession>
<dbReference type="PANTHER" id="PTHR47424:SF5">
    <property type="entry name" value="ZN(II)2CYS6 TRANSCRIPTION FACTOR (EUROFUNG)"/>
    <property type="match status" value="1"/>
</dbReference>
<dbReference type="CDD" id="cd00067">
    <property type="entry name" value="GAL4"/>
    <property type="match status" value="1"/>
</dbReference>
<proteinExistence type="predicted"/>
<keyword evidence="3" id="KW-0804">Transcription</keyword>
<feature type="region of interest" description="Disordered" evidence="5">
    <location>
        <begin position="125"/>
        <end position="162"/>
    </location>
</feature>
<evidence type="ECO:0000256" key="1">
    <source>
        <dbReference type="ARBA" id="ARBA00022723"/>
    </source>
</evidence>
<dbReference type="GO" id="GO:0008270">
    <property type="term" value="F:zinc ion binding"/>
    <property type="evidence" value="ECO:0007669"/>
    <property type="project" value="InterPro"/>
</dbReference>
<dbReference type="InterPro" id="IPR001138">
    <property type="entry name" value="Zn2Cys6_DnaBD"/>
</dbReference>
<name>A0A6A5QBJ6_AMPQU</name>
<dbReference type="GO" id="GO:0000981">
    <property type="term" value="F:DNA-binding transcription factor activity, RNA polymerase II-specific"/>
    <property type="evidence" value="ECO:0007669"/>
    <property type="project" value="InterPro"/>
</dbReference>
<evidence type="ECO:0000313" key="7">
    <source>
        <dbReference type="EMBL" id="KAF1911874.1"/>
    </source>
</evidence>
<keyword evidence="1" id="KW-0479">Metal-binding</keyword>
<keyword evidence="4" id="KW-0539">Nucleus</keyword>
<gene>
    <name evidence="7" type="ORF">BDU57DRAFT_506665</name>
</gene>
<evidence type="ECO:0000256" key="5">
    <source>
        <dbReference type="SAM" id="MobiDB-lite"/>
    </source>
</evidence>
<dbReference type="PANTHER" id="PTHR47424">
    <property type="entry name" value="REGULATORY PROTEIN GAL4"/>
    <property type="match status" value="1"/>
</dbReference>
<keyword evidence="2" id="KW-0805">Transcription regulation</keyword>
<dbReference type="GO" id="GO:0005634">
    <property type="term" value="C:nucleus"/>
    <property type="evidence" value="ECO:0007669"/>
    <property type="project" value="TreeGrafter"/>
</dbReference>
<dbReference type="EMBL" id="ML979142">
    <property type="protein sequence ID" value="KAF1911874.1"/>
    <property type="molecule type" value="Genomic_DNA"/>
</dbReference>
<evidence type="ECO:0000259" key="6">
    <source>
        <dbReference type="PROSITE" id="PS50048"/>
    </source>
</evidence>
<dbReference type="OrthoDB" id="3971593at2759"/>
<feature type="compositionally biased region" description="Polar residues" evidence="5">
    <location>
        <begin position="125"/>
        <end position="137"/>
    </location>
</feature>
<feature type="region of interest" description="Disordered" evidence="5">
    <location>
        <begin position="1"/>
        <end position="42"/>
    </location>
</feature>
<evidence type="ECO:0000256" key="4">
    <source>
        <dbReference type="ARBA" id="ARBA00023242"/>
    </source>
</evidence>
<dbReference type="InterPro" id="IPR036864">
    <property type="entry name" value="Zn2-C6_fun-type_DNA-bd_sf"/>
</dbReference>
<dbReference type="Gene3D" id="4.10.240.10">
    <property type="entry name" value="Zn(2)-C6 fungal-type DNA-binding domain"/>
    <property type="match status" value="1"/>
</dbReference>
<dbReference type="Proteomes" id="UP000800096">
    <property type="component" value="Unassembled WGS sequence"/>
</dbReference>
<evidence type="ECO:0000313" key="8">
    <source>
        <dbReference type="Proteomes" id="UP000800096"/>
    </source>
</evidence>
<feature type="compositionally biased region" description="Polar residues" evidence="5">
    <location>
        <begin position="1"/>
        <end position="27"/>
    </location>
</feature>
<dbReference type="Pfam" id="PF00172">
    <property type="entry name" value="Zn_clus"/>
    <property type="match status" value="1"/>
</dbReference>
<organism evidence="7 8">
    <name type="scientific">Ampelomyces quisqualis</name>
    <name type="common">Powdery mildew agent</name>
    <dbReference type="NCBI Taxonomy" id="50730"/>
    <lineage>
        <taxon>Eukaryota</taxon>
        <taxon>Fungi</taxon>
        <taxon>Dikarya</taxon>
        <taxon>Ascomycota</taxon>
        <taxon>Pezizomycotina</taxon>
        <taxon>Dothideomycetes</taxon>
        <taxon>Pleosporomycetidae</taxon>
        <taxon>Pleosporales</taxon>
        <taxon>Pleosporineae</taxon>
        <taxon>Phaeosphaeriaceae</taxon>
        <taxon>Ampelomyces</taxon>
    </lineage>
</organism>